<keyword evidence="12" id="KW-1185">Reference proteome</keyword>
<evidence type="ECO:0000256" key="6">
    <source>
        <dbReference type="ARBA" id="ARBA00023136"/>
    </source>
</evidence>
<comment type="subcellular location">
    <subcellularLocation>
        <location evidence="1">Membrane</location>
        <topology evidence="1">Multi-pass membrane protein</topology>
    </subcellularLocation>
</comment>
<evidence type="ECO:0000256" key="8">
    <source>
        <dbReference type="ARBA" id="ARBA00023214"/>
    </source>
</evidence>
<evidence type="ECO:0000256" key="2">
    <source>
        <dbReference type="ARBA" id="ARBA00022448"/>
    </source>
</evidence>
<evidence type="ECO:0000256" key="7">
    <source>
        <dbReference type="ARBA" id="ARBA00023173"/>
    </source>
</evidence>
<dbReference type="PANTHER" id="PTHR43427">
    <property type="entry name" value="CHLORIDE CHANNEL PROTEIN CLC-E"/>
    <property type="match status" value="1"/>
</dbReference>
<dbReference type="InterPro" id="IPR050368">
    <property type="entry name" value="ClC-type_chloride_channel"/>
</dbReference>
<keyword evidence="6 10" id="KW-0472">Membrane</keyword>
<reference evidence="11 12" key="1">
    <citation type="submission" date="2024-05" db="EMBL/GenBank/DDBJ databases">
        <title>Genome Sequence and Characterization of the New Strain Purple Sulfur Bacterium of Genus Thioalkalicoccus.</title>
        <authorList>
            <person name="Bryantseva I.A."/>
            <person name="Kyndt J.A."/>
            <person name="Imhoff J.F."/>
        </authorList>
    </citation>
    <scope>NUCLEOTIDE SEQUENCE [LARGE SCALE GENOMIC DNA]</scope>
    <source>
        <strain evidence="11 12">Um2</strain>
    </source>
</reference>
<evidence type="ECO:0000256" key="1">
    <source>
        <dbReference type="ARBA" id="ARBA00004141"/>
    </source>
</evidence>
<keyword evidence="3 10" id="KW-0812">Transmembrane</keyword>
<dbReference type="PRINTS" id="PR00762">
    <property type="entry name" value="CLCHANNEL"/>
</dbReference>
<keyword evidence="5" id="KW-0406">Ion transport</keyword>
<comment type="caution">
    <text evidence="11">The sequence shown here is derived from an EMBL/GenBank/DDBJ whole genome shotgun (WGS) entry which is preliminary data.</text>
</comment>
<evidence type="ECO:0000256" key="9">
    <source>
        <dbReference type="ARBA" id="ARBA00023303"/>
    </source>
</evidence>
<feature type="transmembrane region" description="Helical" evidence="10">
    <location>
        <begin position="20"/>
        <end position="44"/>
    </location>
</feature>
<feature type="transmembrane region" description="Helical" evidence="10">
    <location>
        <begin position="197"/>
        <end position="222"/>
    </location>
</feature>
<dbReference type="RefSeq" id="WP_369668129.1">
    <property type="nucleotide sequence ID" value="NZ_JBDKXB010000027.1"/>
</dbReference>
<proteinExistence type="predicted"/>
<feature type="transmembrane region" description="Helical" evidence="10">
    <location>
        <begin position="64"/>
        <end position="86"/>
    </location>
</feature>
<evidence type="ECO:0000313" key="12">
    <source>
        <dbReference type="Proteomes" id="UP001564408"/>
    </source>
</evidence>
<accession>A0ABV4BGT8</accession>
<feature type="transmembrane region" description="Helical" evidence="10">
    <location>
        <begin position="160"/>
        <end position="185"/>
    </location>
</feature>
<gene>
    <name evidence="11" type="ORF">ABC977_15160</name>
</gene>
<feature type="transmembrane region" description="Helical" evidence="10">
    <location>
        <begin position="107"/>
        <end position="125"/>
    </location>
</feature>
<feature type="transmembrane region" description="Helical" evidence="10">
    <location>
        <begin position="362"/>
        <end position="389"/>
    </location>
</feature>
<evidence type="ECO:0000313" key="11">
    <source>
        <dbReference type="EMBL" id="MEY6433742.1"/>
    </source>
</evidence>
<dbReference type="InterPro" id="IPR014743">
    <property type="entry name" value="Cl-channel_core"/>
</dbReference>
<dbReference type="Proteomes" id="UP001564408">
    <property type="component" value="Unassembled WGS sequence"/>
</dbReference>
<feature type="transmembrane region" description="Helical" evidence="10">
    <location>
        <begin position="396"/>
        <end position="416"/>
    </location>
</feature>
<feature type="transmembrane region" description="Helical" evidence="10">
    <location>
        <begin position="267"/>
        <end position="286"/>
    </location>
</feature>
<keyword evidence="8" id="KW-0868">Chloride</keyword>
<dbReference type="Pfam" id="PF00654">
    <property type="entry name" value="Voltage_CLC"/>
    <property type="match status" value="1"/>
</dbReference>
<feature type="transmembrane region" description="Helical" evidence="10">
    <location>
        <begin position="234"/>
        <end position="255"/>
    </location>
</feature>
<evidence type="ECO:0000256" key="5">
    <source>
        <dbReference type="ARBA" id="ARBA00023065"/>
    </source>
</evidence>
<dbReference type="PANTHER" id="PTHR43427:SF6">
    <property type="entry name" value="CHLORIDE CHANNEL PROTEIN CLC-E"/>
    <property type="match status" value="1"/>
</dbReference>
<sequence>MLDRQLDAIRLDLARPDALLWPALLGLVTGILGGGLIVVFRLVVEGTQAAMLPEHGENFEGLPAALRLILPLIGAAAIGLLFVRFAQGQYVLGVVRVMERLEYHQGYLTARGLVLQFLGAAIAIISGHSVGREGPHVHLGAASGSLLAQRLRLPNNSIRQLVACGTAAGIAASFNTPLAAVIFALEVLALEYRIASFIPIMLAAVSANAVSVAVFGSIPLFGVPPFSLHAASDLVPVVTLGLVVGVLSATYIGAIQRIAAFGRGRDFLVRVGLAGIVAGVCGALVPEVMGLGFDTLRDLLTGPLPWTFLILLLLFKLLATAASAGLGIPGGTIGPALFLGAVLGNLTGVLAANLIATDADLAGFYALLGMGAMMGASFQAPLAALTAIVELTHSPAAIGPGLLAIILAALVSKELFGQDSLFVTLLRANGLDYRAHPMIQLLRRSAVRSLMNRSLVCHESVVTRAQAEELVAGGVQWVVVREVGRPPYLMSGLAVASALSSQPAARRFDLRAIPGERLDLAPITMQATLHEALELMRSRGIAALYVTPTLAPDAPILGVLTAGQIEAASRC</sequence>
<dbReference type="CDD" id="cd00400">
    <property type="entry name" value="Voltage_gated_ClC"/>
    <property type="match status" value="1"/>
</dbReference>
<name>A0ABV4BGT8_9GAMM</name>
<organism evidence="11 12">
    <name type="scientific">Thioalkalicoccus limnaeus</name>
    <dbReference type="NCBI Taxonomy" id="120681"/>
    <lineage>
        <taxon>Bacteria</taxon>
        <taxon>Pseudomonadati</taxon>
        <taxon>Pseudomonadota</taxon>
        <taxon>Gammaproteobacteria</taxon>
        <taxon>Chromatiales</taxon>
        <taxon>Chromatiaceae</taxon>
        <taxon>Thioalkalicoccus</taxon>
    </lineage>
</organism>
<dbReference type="EMBL" id="JBDKXB010000027">
    <property type="protein sequence ID" value="MEY6433742.1"/>
    <property type="molecule type" value="Genomic_DNA"/>
</dbReference>
<protein>
    <submittedName>
        <fullName evidence="11">Chloride channel protein</fullName>
    </submittedName>
</protein>
<feature type="transmembrane region" description="Helical" evidence="10">
    <location>
        <begin position="336"/>
        <end position="356"/>
    </location>
</feature>
<dbReference type="SUPFAM" id="SSF81340">
    <property type="entry name" value="Clc chloride channel"/>
    <property type="match status" value="1"/>
</dbReference>
<keyword evidence="4 10" id="KW-1133">Transmembrane helix</keyword>
<evidence type="ECO:0000256" key="3">
    <source>
        <dbReference type="ARBA" id="ARBA00022692"/>
    </source>
</evidence>
<evidence type="ECO:0000256" key="10">
    <source>
        <dbReference type="SAM" id="Phobius"/>
    </source>
</evidence>
<dbReference type="Gene3D" id="1.10.3080.10">
    <property type="entry name" value="Clc chloride channel"/>
    <property type="match status" value="1"/>
</dbReference>
<keyword evidence="2" id="KW-0813">Transport</keyword>
<keyword evidence="7" id="KW-0869">Chloride channel</keyword>
<keyword evidence="9" id="KW-0407">Ion channel</keyword>
<feature type="transmembrane region" description="Helical" evidence="10">
    <location>
        <begin position="306"/>
        <end position="329"/>
    </location>
</feature>
<evidence type="ECO:0000256" key="4">
    <source>
        <dbReference type="ARBA" id="ARBA00022989"/>
    </source>
</evidence>
<dbReference type="InterPro" id="IPR001807">
    <property type="entry name" value="ClC"/>
</dbReference>